<keyword evidence="1" id="KW-0732">Signal</keyword>
<evidence type="ECO:0000313" key="3">
    <source>
        <dbReference type="EMBL" id="BES98958.1"/>
    </source>
</evidence>
<dbReference type="InterPro" id="IPR041515">
    <property type="entry name" value="PPAF-2-like_Clip"/>
</dbReference>
<name>A0ABN7B425_9HEMI</name>
<dbReference type="PANTHER" id="PTHR24258">
    <property type="entry name" value="SERINE PROTEASE-RELATED"/>
    <property type="match status" value="1"/>
</dbReference>
<feature type="domain" description="Peptidase S1" evidence="2">
    <location>
        <begin position="110"/>
        <end position="361"/>
    </location>
</feature>
<dbReference type="GO" id="GO:0006508">
    <property type="term" value="P:proteolysis"/>
    <property type="evidence" value="ECO:0007669"/>
    <property type="project" value="UniProtKB-KW"/>
</dbReference>
<dbReference type="GO" id="GO:0008233">
    <property type="term" value="F:peptidase activity"/>
    <property type="evidence" value="ECO:0007669"/>
    <property type="project" value="UniProtKB-KW"/>
</dbReference>
<dbReference type="PROSITE" id="PS00134">
    <property type="entry name" value="TRYPSIN_HIS"/>
    <property type="match status" value="1"/>
</dbReference>
<dbReference type="InterPro" id="IPR001254">
    <property type="entry name" value="Trypsin_dom"/>
</dbReference>
<protein>
    <submittedName>
        <fullName evidence="3">Serine protease</fullName>
    </submittedName>
</protein>
<evidence type="ECO:0000313" key="4">
    <source>
        <dbReference type="Proteomes" id="UP001307889"/>
    </source>
</evidence>
<dbReference type="PANTHER" id="PTHR24258:SF129">
    <property type="entry name" value="LP15124P-RELATED"/>
    <property type="match status" value="1"/>
</dbReference>
<dbReference type="Pfam" id="PF18322">
    <property type="entry name" value="CLIP_1"/>
    <property type="match status" value="1"/>
</dbReference>
<keyword evidence="3" id="KW-0378">Hydrolase</keyword>
<evidence type="ECO:0000256" key="1">
    <source>
        <dbReference type="SAM" id="SignalP"/>
    </source>
</evidence>
<dbReference type="InterPro" id="IPR009003">
    <property type="entry name" value="Peptidase_S1_PA"/>
</dbReference>
<dbReference type="Pfam" id="PF00089">
    <property type="entry name" value="Trypsin"/>
    <property type="match status" value="1"/>
</dbReference>
<dbReference type="SUPFAM" id="SSF50494">
    <property type="entry name" value="Trypsin-like serine proteases"/>
    <property type="match status" value="1"/>
</dbReference>
<feature type="signal peptide" evidence="1">
    <location>
        <begin position="1"/>
        <end position="20"/>
    </location>
</feature>
<evidence type="ECO:0000259" key="2">
    <source>
        <dbReference type="PROSITE" id="PS50240"/>
    </source>
</evidence>
<organism evidence="3 4">
    <name type="scientific">Nesidiocoris tenuis</name>
    <dbReference type="NCBI Taxonomy" id="355587"/>
    <lineage>
        <taxon>Eukaryota</taxon>
        <taxon>Metazoa</taxon>
        <taxon>Ecdysozoa</taxon>
        <taxon>Arthropoda</taxon>
        <taxon>Hexapoda</taxon>
        <taxon>Insecta</taxon>
        <taxon>Pterygota</taxon>
        <taxon>Neoptera</taxon>
        <taxon>Paraneoptera</taxon>
        <taxon>Hemiptera</taxon>
        <taxon>Heteroptera</taxon>
        <taxon>Panheteroptera</taxon>
        <taxon>Cimicomorpha</taxon>
        <taxon>Miridae</taxon>
        <taxon>Dicyphina</taxon>
        <taxon>Nesidiocoris</taxon>
    </lineage>
</organism>
<sequence>MFAGKISPVCLCIFVHIVQSRKIEPGRPEPFCREPSTDCQCVPFYQCATNTFNTGGSVLIDKRFGQHPCTDSVEVCCNDVLPSGDVTTVKPKVSKKKCGHRNDGGLGFKILGSEDKNAGFAEFPWMVALLEIVTFSEEQHKFFQCGGSLIHDRVVLTAAHCVYNKSIESLIVRAGEWDTQTSGEPLPNQDRKVSQVIIHEDYKKESLINDVALVVTEEPFSFTDNVQIVCLPKSTVVQNDEKCIASGWGKDKFGKEGRYQVVLRKLTLPIVGNERCQEKLRETRLGHGFRLHDTFMCAGGVAQEDTCEGDGGGPLICPTGSSPSQYFQAGIVAWGINCGGEMPGVYVSVAKFKNWIDAQMGHLNFEKLYDY</sequence>
<dbReference type="SMART" id="SM00020">
    <property type="entry name" value="Tryp_SPc"/>
    <property type="match status" value="1"/>
</dbReference>
<dbReference type="Proteomes" id="UP001307889">
    <property type="component" value="Chromosome 10"/>
</dbReference>
<dbReference type="Gene3D" id="2.40.10.10">
    <property type="entry name" value="Trypsin-like serine proteases"/>
    <property type="match status" value="2"/>
</dbReference>
<keyword evidence="4" id="KW-1185">Reference proteome</keyword>
<gene>
    <name evidence="3" type="ORF">NTJ_11774</name>
</gene>
<dbReference type="EMBL" id="AP028918">
    <property type="protein sequence ID" value="BES98958.1"/>
    <property type="molecule type" value="Genomic_DNA"/>
</dbReference>
<dbReference type="CDD" id="cd00190">
    <property type="entry name" value="Tryp_SPc"/>
    <property type="match status" value="1"/>
</dbReference>
<accession>A0ABN7B425</accession>
<feature type="chain" id="PRO_5045278303" evidence="1">
    <location>
        <begin position="21"/>
        <end position="371"/>
    </location>
</feature>
<dbReference type="PRINTS" id="PR00722">
    <property type="entry name" value="CHYMOTRYPSIN"/>
</dbReference>
<reference evidence="3 4" key="1">
    <citation type="submission" date="2023-09" db="EMBL/GenBank/DDBJ databases">
        <title>Nesidiocoris tenuis whole genome shotgun sequence.</title>
        <authorList>
            <person name="Shibata T."/>
            <person name="Shimoda M."/>
            <person name="Kobayashi T."/>
            <person name="Uehara T."/>
        </authorList>
    </citation>
    <scope>NUCLEOTIDE SEQUENCE [LARGE SCALE GENOMIC DNA]</scope>
    <source>
        <strain evidence="3 4">Japan</strain>
    </source>
</reference>
<keyword evidence="3" id="KW-0645">Protease</keyword>
<dbReference type="InterPro" id="IPR018114">
    <property type="entry name" value="TRYPSIN_HIS"/>
</dbReference>
<dbReference type="PROSITE" id="PS50240">
    <property type="entry name" value="TRYPSIN_DOM"/>
    <property type="match status" value="1"/>
</dbReference>
<dbReference type="InterPro" id="IPR043504">
    <property type="entry name" value="Peptidase_S1_PA_chymotrypsin"/>
</dbReference>
<dbReference type="InterPro" id="IPR001314">
    <property type="entry name" value="Peptidase_S1A"/>
</dbReference>
<proteinExistence type="predicted"/>